<accession>A0AAW1SYK5</accession>
<dbReference type="Proteomes" id="UP001485043">
    <property type="component" value="Unassembled WGS sequence"/>
</dbReference>
<reference evidence="2 3" key="1">
    <citation type="journal article" date="2024" name="Nat. Commun.">
        <title>Phylogenomics reveals the evolutionary origins of lichenization in chlorophyte algae.</title>
        <authorList>
            <person name="Puginier C."/>
            <person name="Libourel C."/>
            <person name="Otte J."/>
            <person name="Skaloud P."/>
            <person name="Haon M."/>
            <person name="Grisel S."/>
            <person name="Petersen M."/>
            <person name="Berrin J.G."/>
            <person name="Delaux P.M."/>
            <person name="Dal Grande F."/>
            <person name="Keller J."/>
        </authorList>
    </citation>
    <scope>NUCLEOTIDE SEQUENCE [LARGE SCALE GENOMIC DNA]</scope>
    <source>
        <strain evidence="2 3">SAG 2523</strain>
    </source>
</reference>
<sequence>MQWRVDVGESCWPLLHDELACRSAPPRNQFAGRAADNLCNAEVCPKPLLTKLRRYYTGSWAMKSAAPSTRQRHQNTGDDSGRAHNHQIASCAVAGVLGDAKRGAVGHQGSGPDPCIRLQRGASESQEPHFELHAAARASFRVTDTAQGHKLYAPRQSVDCQASGCKIPVCPPAKRQFLQHTIGCQQPQWSRVLFVA</sequence>
<keyword evidence="3" id="KW-1185">Reference proteome</keyword>
<feature type="region of interest" description="Disordered" evidence="1">
    <location>
        <begin position="63"/>
        <end position="84"/>
    </location>
</feature>
<gene>
    <name evidence="2" type="ORF">WJX84_003265</name>
</gene>
<evidence type="ECO:0000313" key="2">
    <source>
        <dbReference type="EMBL" id="KAK9862155.1"/>
    </source>
</evidence>
<dbReference type="AlphaFoldDB" id="A0AAW1SYK5"/>
<evidence type="ECO:0000313" key="3">
    <source>
        <dbReference type="Proteomes" id="UP001485043"/>
    </source>
</evidence>
<evidence type="ECO:0000256" key="1">
    <source>
        <dbReference type="SAM" id="MobiDB-lite"/>
    </source>
</evidence>
<proteinExistence type="predicted"/>
<name>A0AAW1SYK5_9CHLO</name>
<protein>
    <submittedName>
        <fullName evidence="2">Uncharacterized protein</fullName>
    </submittedName>
</protein>
<comment type="caution">
    <text evidence="2">The sequence shown here is derived from an EMBL/GenBank/DDBJ whole genome shotgun (WGS) entry which is preliminary data.</text>
</comment>
<organism evidence="2 3">
    <name type="scientific">Apatococcus fuscideae</name>
    <dbReference type="NCBI Taxonomy" id="2026836"/>
    <lineage>
        <taxon>Eukaryota</taxon>
        <taxon>Viridiplantae</taxon>
        <taxon>Chlorophyta</taxon>
        <taxon>core chlorophytes</taxon>
        <taxon>Trebouxiophyceae</taxon>
        <taxon>Chlorellales</taxon>
        <taxon>Chlorellaceae</taxon>
        <taxon>Apatococcus</taxon>
    </lineage>
</organism>
<dbReference type="EMBL" id="JALJOV010000647">
    <property type="protein sequence ID" value="KAK9862155.1"/>
    <property type="molecule type" value="Genomic_DNA"/>
</dbReference>